<dbReference type="STRING" id="454130.A0A0U5FRA1"/>
<proteinExistence type="predicted"/>
<reference evidence="2" key="1">
    <citation type="journal article" date="2016" name="Genome Announc.">
        <title>Draft genome sequences of fungus Aspergillus calidoustus.</title>
        <authorList>
            <person name="Horn F."/>
            <person name="Linde J."/>
            <person name="Mattern D.J."/>
            <person name="Walther G."/>
            <person name="Guthke R."/>
            <person name="Scherlach K."/>
            <person name="Martin K."/>
            <person name="Brakhage A.A."/>
            <person name="Petzke L."/>
            <person name="Valiante V."/>
        </authorList>
    </citation>
    <scope>NUCLEOTIDE SEQUENCE [LARGE SCALE GENOMIC DNA]</scope>
    <source>
        <strain evidence="2">SF006504</strain>
    </source>
</reference>
<sequence length="251" mass="27327">MKIIIAGATGYIGQELLTQSLAHPSITSVVALSRRDLDITHNKLRVVHMKDADFLSYSDPQITEELKGAFACLWAIGIRPSQARDEVSAKRVCVEFTAAAARAFQRAYADSASVVETKAGAGAGAETREAATTSNSGGKPPFRFVYISGAAIERDQSKSLWYLGNYRRMRGEAENVLFAHAEANPGVFEAYAMRPGLVPSLDGTIRDRIWSLFPSARKDLLAKAMIDIALKGHKNSTFSNQAISEWGSERS</sequence>
<dbReference type="Gene3D" id="3.40.50.720">
    <property type="entry name" value="NAD(P)-binding Rossmann-like Domain"/>
    <property type="match status" value="1"/>
</dbReference>
<keyword evidence="2" id="KW-1185">Reference proteome</keyword>
<evidence type="ECO:0000313" key="2">
    <source>
        <dbReference type="Proteomes" id="UP000054771"/>
    </source>
</evidence>
<name>A0A0U5FRA1_ASPCI</name>
<dbReference type="OMA" id="AAHSTTF"/>
<evidence type="ECO:0000313" key="1">
    <source>
        <dbReference type="EMBL" id="CEL02016.1"/>
    </source>
</evidence>
<dbReference type="InterPro" id="IPR036291">
    <property type="entry name" value="NAD(P)-bd_dom_sf"/>
</dbReference>
<organism evidence="1 2">
    <name type="scientific">Aspergillus calidoustus</name>
    <dbReference type="NCBI Taxonomy" id="454130"/>
    <lineage>
        <taxon>Eukaryota</taxon>
        <taxon>Fungi</taxon>
        <taxon>Dikarya</taxon>
        <taxon>Ascomycota</taxon>
        <taxon>Pezizomycotina</taxon>
        <taxon>Eurotiomycetes</taxon>
        <taxon>Eurotiomycetidae</taxon>
        <taxon>Eurotiales</taxon>
        <taxon>Aspergillaceae</taxon>
        <taxon>Aspergillus</taxon>
        <taxon>Aspergillus subgen. Nidulantes</taxon>
    </lineage>
</organism>
<dbReference type="PANTHER" id="PTHR14097">
    <property type="entry name" value="OXIDOREDUCTASE HTATIP2"/>
    <property type="match status" value="1"/>
</dbReference>
<gene>
    <name evidence="1" type="ORF">ASPCAL01591</name>
</gene>
<evidence type="ECO:0008006" key="3">
    <source>
        <dbReference type="Google" id="ProtNLM"/>
    </source>
</evidence>
<dbReference type="PANTHER" id="PTHR14097:SF9">
    <property type="entry name" value="EPIMERASE, PUTATIVE (AFU_ORTHOLOGUE AFUA_8G07320)-RELATED"/>
    <property type="match status" value="1"/>
</dbReference>
<dbReference type="SUPFAM" id="SSF51735">
    <property type="entry name" value="NAD(P)-binding Rossmann-fold domains"/>
    <property type="match status" value="1"/>
</dbReference>
<dbReference type="Proteomes" id="UP000054771">
    <property type="component" value="Unassembled WGS sequence"/>
</dbReference>
<dbReference type="OrthoDB" id="3535423at2759"/>
<dbReference type="EMBL" id="CDMC01000001">
    <property type="protein sequence ID" value="CEL02016.1"/>
    <property type="molecule type" value="Genomic_DNA"/>
</dbReference>
<dbReference type="AlphaFoldDB" id="A0A0U5FRA1"/>
<protein>
    <recommendedName>
        <fullName evidence="3">Nucleoside-diphosphate-sugar epimerase</fullName>
    </recommendedName>
</protein>
<accession>A0A0U5FRA1</accession>